<dbReference type="Pfam" id="PF14905">
    <property type="entry name" value="OMP_b-brl_3"/>
    <property type="match status" value="1"/>
</dbReference>
<dbReference type="SUPFAM" id="SSF49464">
    <property type="entry name" value="Carboxypeptidase regulatory domain-like"/>
    <property type="match status" value="1"/>
</dbReference>
<keyword evidence="3" id="KW-0998">Cell outer membrane</keyword>
<sequence>MRKIYLLLYILLLGAVQVRAQRVSRDFRNVTMPTALQQLGGMTHRYTINFIYNDLEDFHVTASIKGATIPEAIRHLIGFYPISMTMVGDSIINVECSQKTVLRYKGRVVDDKGEPAEYANVVLRSPADSSFLAGGVSNESGYFVIPCNARRVIAKVTYVGYKSKLWTAASPDLGTIRLQADRYTLKGVTVQGHKLSYKPSPNGLSVMVKGSQLEQFGSAKEMIKHLPLVMGDGTVAGHGTPQIYINNKLVRDASELERLQSAEVLSAEIITRPGAEYASDVTSVIRLKTVRRQGEGWSGSLWGNFGKSKGMLATANASLNYRLRNGMDFFIRANAADSKGRITATSNDQLKATDTWDYHSRSKWRNDYKFIYGDVGWNWEINDRHSLGLTYSATGTVKGKRTITKTEQVWRNGEHFSDDDNQSVTKSKPNLANSVNTYYVGRLGKWGIDFSADYYGSHTDMDMAGGTDDSSVSSNTSTRSNLWAEKLTVSAPMPAGTFSFGEETSYTNRKADFTQSGFSADTHIRQRTAIWSLYANYALPIGKKLNFSASLRLQNEHNRYDVDGKKDDELSHDYHVLIPKLSMSYADDGWQHSLAFATYRYNPPYSIMSSSVNYRSKYEYDTGNPFLQPMTTYYLSWTTVWKWMTVEAYYAYIKNSFRTFQTAYDDVSHPGVIITDYRNTPKTQNYGVTLNTSPTLGIWHLNYTARLFFSDADLAPMGITHYWNGLCTQFRLDNTFTLPYNWTANITASLTPYNKSNVAITKTVASVDLRISKQWLKSKNIQLSLYANDIFHTNYKEMTAYGGINVRTQFKEYDSTQCVGIEFTYSFNTVRSRYKGIRAGSEEKNRL</sequence>
<dbReference type="SUPFAM" id="SSF56935">
    <property type="entry name" value="Porins"/>
    <property type="match status" value="1"/>
</dbReference>
<evidence type="ECO:0000259" key="4">
    <source>
        <dbReference type="Pfam" id="PF14905"/>
    </source>
</evidence>
<dbReference type="GO" id="GO:0009279">
    <property type="term" value="C:cell outer membrane"/>
    <property type="evidence" value="ECO:0007669"/>
    <property type="project" value="UniProtKB-SubCell"/>
</dbReference>
<keyword evidence="6" id="KW-1185">Reference proteome</keyword>
<name>A0A7K0KG89_9BACT</name>
<keyword evidence="2" id="KW-0472">Membrane</keyword>
<evidence type="ECO:0000256" key="3">
    <source>
        <dbReference type="ARBA" id="ARBA00023237"/>
    </source>
</evidence>
<comment type="caution">
    <text evidence="5">The sequence shown here is derived from an EMBL/GenBank/DDBJ whole genome shotgun (WGS) entry which is preliminary data.</text>
</comment>
<dbReference type="InterPro" id="IPR036942">
    <property type="entry name" value="Beta-barrel_TonB_sf"/>
</dbReference>
<protein>
    <submittedName>
        <fullName evidence="5">Outer membrane beta-barrel protein</fullName>
    </submittedName>
</protein>
<organism evidence="5 6">
    <name type="scientific">Hallella mizrahii</name>
    <dbReference type="NCBI Taxonomy" id="2606637"/>
    <lineage>
        <taxon>Bacteria</taxon>
        <taxon>Pseudomonadati</taxon>
        <taxon>Bacteroidota</taxon>
        <taxon>Bacteroidia</taxon>
        <taxon>Bacteroidales</taxon>
        <taxon>Prevotellaceae</taxon>
        <taxon>Hallella</taxon>
    </lineage>
</organism>
<dbReference type="InterPro" id="IPR041700">
    <property type="entry name" value="OMP_b-brl_3"/>
</dbReference>
<reference evidence="5 6" key="1">
    <citation type="submission" date="2019-08" db="EMBL/GenBank/DDBJ databases">
        <title>In-depth cultivation of the pig gut microbiome towards novel bacterial diversity and tailored functional studies.</title>
        <authorList>
            <person name="Wylensek D."/>
            <person name="Hitch T.C.A."/>
            <person name="Clavel T."/>
        </authorList>
    </citation>
    <scope>NUCLEOTIDE SEQUENCE [LARGE SCALE GENOMIC DNA]</scope>
    <source>
        <strain evidence="5 6">LKV-178-WT-2A</strain>
    </source>
</reference>
<dbReference type="Gene3D" id="2.40.170.20">
    <property type="entry name" value="TonB-dependent receptor, beta-barrel domain"/>
    <property type="match status" value="1"/>
</dbReference>
<dbReference type="InterPro" id="IPR008969">
    <property type="entry name" value="CarboxyPept-like_regulatory"/>
</dbReference>
<comment type="subcellular location">
    <subcellularLocation>
        <location evidence="1">Cell outer membrane</location>
    </subcellularLocation>
</comment>
<evidence type="ECO:0000313" key="6">
    <source>
        <dbReference type="Proteomes" id="UP000438914"/>
    </source>
</evidence>
<gene>
    <name evidence="5" type="ORF">FYJ73_09675</name>
</gene>
<dbReference type="EMBL" id="VUNG01000024">
    <property type="protein sequence ID" value="MST84932.1"/>
    <property type="molecule type" value="Genomic_DNA"/>
</dbReference>
<proteinExistence type="predicted"/>
<evidence type="ECO:0000256" key="1">
    <source>
        <dbReference type="ARBA" id="ARBA00004442"/>
    </source>
</evidence>
<dbReference type="AlphaFoldDB" id="A0A7K0KG89"/>
<feature type="domain" description="Outer membrane protein beta-barrel" evidence="4">
    <location>
        <begin position="467"/>
        <end position="825"/>
    </location>
</feature>
<accession>A0A7K0KG89</accession>
<evidence type="ECO:0000256" key="2">
    <source>
        <dbReference type="ARBA" id="ARBA00023136"/>
    </source>
</evidence>
<dbReference type="RefSeq" id="WP_154534520.1">
    <property type="nucleotide sequence ID" value="NZ_VUNG01000024.1"/>
</dbReference>
<dbReference type="Proteomes" id="UP000438914">
    <property type="component" value="Unassembled WGS sequence"/>
</dbReference>
<evidence type="ECO:0000313" key="5">
    <source>
        <dbReference type="EMBL" id="MST84932.1"/>
    </source>
</evidence>